<evidence type="ECO:0000313" key="1">
    <source>
        <dbReference type="EMBL" id="ATF05296.1"/>
    </source>
</evidence>
<evidence type="ECO:0000313" key="2">
    <source>
        <dbReference type="Proteomes" id="UP000217545"/>
    </source>
</evidence>
<organism evidence="1 2">
    <name type="scientific">Phaeobacter gallaeciensis</name>
    <dbReference type="NCBI Taxonomy" id="60890"/>
    <lineage>
        <taxon>Bacteria</taxon>
        <taxon>Pseudomonadati</taxon>
        <taxon>Pseudomonadota</taxon>
        <taxon>Alphaproteobacteria</taxon>
        <taxon>Rhodobacterales</taxon>
        <taxon>Roseobacteraceae</taxon>
        <taxon>Phaeobacter</taxon>
    </lineage>
</organism>
<name>A0AAC9Z7A8_9RHOB</name>
<accession>A0AAC9Z7A8</accession>
<dbReference type="AlphaFoldDB" id="A0AAC9Z7A8"/>
<dbReference type="Proteomes" id="UP000217545">
    <property type="component" value="Chromosome"/>
</dbReference>
<dbReference type="EMBL" id="CP010784">
    <property type="protein sequence ID" value="ATF05296.1"/>
    <property type="molecule type" value="Genomic_DNA"/>
</dbReference>
<reference evidence="1 2" key="1">
    <citation type="journal article" date="2017" name="Front. Microbiol.">
        <title>Phaeobacter piscinae sp. nov., a species of the Roseobacter group and potential aquaculture probiont.</title>
        <authorList>
            <person name="Sonnenschein E.C."/>
            <person name="Phippen C.B.W."/>
            <person name="Nielsen K.F."/>
            <person name="Mateiu R.V."/>
            <person name="Melchiorsen J."/>
            <person name="Gram L."/>
            <person name="Overmann J."/>
            <person name="Freese H.M."/>
        </authorList>
    </citation>
    <scope>NUCLEOTIDE SEQUENCE [LARGE SCALE GENOMIC DNA]</scope>
    <source>
        <strain evidence="1 2">P63</strain>
    </source>
</reference>
<sequence length="40" mass="4528">MVQNFLKIVAQIFRKNLGDQPQGYRLNCNTRLSVISMSSG</sequence>
<gene>
    <name evidence="1" type="ORF">PhaeoP63_01208</name>
</gene>
<proteinExistence type="predicted"/>
<protein>
    <submittedName>
        <fullName evidence="1">Uncharacterized protein</fullName>
    </submittedName>
</protein>